<evidence type="ECO:0000313" key="9">
    <source>
        <dbReference type="Proteomes" id="UP000091820"/>
    </source>
</evidence>
<name>A0A1A9WXK8_9MUSC</name>
<evidence type="ECO:0000313" key="8">
    <source>
        <dbReference type="EnsemblMetazoa" id="GBRI036170-PA"/>
    </source>
</evidence>
<reference evidence="9" key="1">
    <citation type="submission" date="2014-03" db="EMBL/GenBank/DDBJ databases">
        <authorList>
            <person name="Aksoy S."/>
            <person name="Warren W."/>
            <person name="Wilson R.K."/>
        </authorList>
    </citation>
    <scope>NUCLEOTIDE SEQUENCE [LARGE SCALE GENOMIC DNA]</scope>
    <source>
        <strain evidence="9">IAEA</strain>
    </source>
</reference>
<dbReference type="VEuPathDB" id="VectorBase:GBRI036170"/>
<dbReference type="EnsemblMetazoa" id="GBRI036170-RA">
    <property type="protein sequence ID" value="GBRI036170-PA"/>
    <property type="gene ID" value="GBRI036170"/>
</dbReference>
<keyword evidence="2" id="KW-0677">Repeat</keyword>
<keyword evidence="1" id="KW-0479">Metal-binding</keyword>
<dbReference type="InterPro" id="IPR057357">
    <property type="entry name" value="Znf-C2H2_ZFAND2A/B"/>
</dbReference>
<dbReference type="GO" id="GO:0043161">
    <property type="term" value="P:proteasome-mediated ubiquitin-dependent protein catabolic process"/>
    <property type="evidence" value="ECO:0007669"/>
    <property type="project" value="TreeGrafter"/>
</dbReference>
<protein>
    <recommendedName>
        <fullName evidence="7">AN1-type domain-containing protein</fullName>
    </recommendedName>
</protein>
<feature type="region of interest" description="Disordered" evidence="6">
    <location>
        <begin position="214"/>
        <end position="255"/>
    </location>
</feature>
<dbReference type="SMART" id="SM00154">
    <property type="entry name" value="ZnF_AN1"/>
    <property type="match status" value="2"/>
</dbReference>
<feature type="compositionally biased region" description="Polar residues" evidence="6">
    <location>
        <begin position="226"/>
        <end position="236"/>
    </location>
</feature>
<evidence type="ECO:0000256" key="2">
    <source>
        <dbReference type="ARBA" id="ARBA00022737"/>
    </source>
</evidence>
<dbReference type="InterPro" id="IPR000058">
    <property type="entry name" value="Znf_AN1"/>
</dbReference>
<proteinExistence type="predicted"/>
<dbReference type="Proteomes" id="UP000091820">
    <property type="component" value="Unassembled WGS sequence"/>
</dbReference>
<evidence type="ECO:0000256" key="6">
    <source>
        <dbReference type="SAM" id="MobiDB-lite"/>
    </source>
</evidence>
<dbReference type="AlphaFoldDB" id="A0A1A9WXK8"/>
<dbReference type="SUPFAM" id="SSF118310">
    <property type="entry name" value="AN1-like Zinc finger"/>
    <property type="match status" value="2"/>
</dbReference>
<dbReference type="GO" id="GO:0045047">
    <property type="term" value="P:protein targeting to ER"/>
    <property type="evidence" value="ECO:0007669"/>
    <property type="project" value="TreeGrafter"/>
</dbReference>
<dbReference type="GO" id="GO:0008270">
    <property type="term" value="F:zinc ion binding"/>
    <property type="evidence" value="ECO:0007669"/>
    <property type="project" value="UniProtKB-KW"/>
</dbReference>
<dbReference type="PROSITE" id="PS51039">
    <property type="entry name" value="ZF_AN1"/>
    <property type="match status" value="2"/>
</dbReference>
<evidence type="ECO:0000256" key="3">
    <source>
        <dbReference type="ARBA" id="ARBA00022771"/>
    </source>
</evidence>
<evidence type="ECO:0000259" key="7">
    <source>
        <dbReference type="PROSITE" id="PS51039"/>
    </source>
</evidence>
<dbReference type="Pfam" id="PF01428">
    <property type="entry name" value="zf-AN1"/>
    <property type="match status" value="2"/>
</dbReference>
<accession>A0A1A9WXK8</accession>
<organism evidence="8 9">
    <name type="scientific">Glossina brevipalpis</name>
    <dbReference type="NCBI Taxonomy" id="37001"/>
    <lineage>
        <taxon>Eukaryota</taxon>
        <taxon>Metazoa</taxon>
        <taxon>Ecdysozoa</taxon>
        <taxon>Arthropoda</taxon>
        <taxon>Hexapoda</taxon>
        <taxon>Insecta</taxon>
        <taxon>Pterygota</taxon>
        <taxon>Neoptera</taxon>
        <taxon>Endopterygota</taxon>
        <taxon>Diptera</taxon>
        <taxon>Brachycera</taxon>
        <taxon>Muscomorpha</taxon>
        <taxon>Hippoboscoidea</taxon>
        <taxon>Glossinidae</taxon>
        <taxon>Glossina</taxon>
    </lineage>
</organism>
<feature type="domain" description="AN1-type" evidence="7">
    <location>
        <begin position="90"/>
        <end position="138"/>
    </location>
</feature>
<dbReference type="PANTHER" id="PTHR14677">
    <property type="entry name" value="ARSENITE INDUCUBLE RNA ASSOCIATED PROTEIN AIP-1-RELATED"/>
    <property type="match status" value="1"/>
</dbReference>
<dbReference type="InterPro" id="IPR035896">
    <property type="entry name" value="AN1-like_Znf"/>
</dbReference>
<keyword evidence="4" id="KW-0862">Zinc</keyword>
<reference evidence="8" key="2">
    <citation type="submission" date="2020-05" db="UniProtKB">
        <authorList>
            <consortium name="EnsemblMetazoa"/>
        </authorList>
    </citation>
    <scope>IDENTIFICATION</scope>
    <source>
        <strain evidence="8">IAEA</strain>
    </source>
</reference>
<keyword evidence="9" id="KW-1185">Reference proteome</keyword>
<dbReference type="GO" id="GO:0005783">
    <property type="term" value="C:endoplasmic reticulum"/>
    <property type="evidence" value="ECO:0007669"/>
    <property type="project" value="TreeGrafter"/>
</dbReference>
<evidence type="ECO:0000256" key="4">
    <source>
        <dbReference type="ARBA" id="ARBA00022833"/>
    </source>
</evidence>
<dbReference type="Gene3D" id="4.10.1110.10">
    <property type="entry name" value="AN1-like Zinc finger"/>
    <property type="match status" value="2"/>
</dbReference>
<evidence type="ECO:0000256" key="1">
    <source>
        <dbReference type="ARBA" id="ARBA00022723"/>
    </source>
</evidence>
<evidence type="ECO:0000256" key="5">
    <source>
        <dbReference type="PROSITE-ProRule" id="PRU00449"/>
    </source>
</evidence>
<dbReference type="Pfam" id="PF25403">
    <property type="entry name" value="zf-C2H2_ZFAND2"/>
    <property type="match status" value="1"/>
</dbReference>
<sequence>MEFPHLGQHCNEKSCNKLDFLPMKCDGCGKDYCCDHFHYERHKCKTGIRKDFQVPLCPLCGEPVPTAPGVEPDVTVSQHIDQQCKSETKKIFTNRCSFKNCKRKELIPVYCSQCKHNFCLRHRHTSDHDCDSQGILNQQRLTAANAAELRRTQKPPTTLFNADVKPIAPAVRTTAVQRLTNGSVGIQNIQGNMSEDEALARAIALSIMELDESNDRDRRNAAAAAQTQQPNSNTTVPVGGRDNQPTNGKDKCSLS</sequence>
<feature type="domain" description="AN1-type" evidence="7">
    <location>
        <begin position="4"/>
        <end position="52"/>
    </location>
</feature>
<dbReference type="PANTHER" id="PTHR14677:SF20">
    <property type="entry name" value="ZINC FINGER AN1-TYPE CONTAINING 2A-RELATED"/>
    <property type="match status" value="1"/>
</dbReference>
<keyword evidence="3 5" id="KW-0863">Zinc-finger</keyword>
<dbReference type="STRING" id="37001.A0A1A9WXK8"/>